<gene>
    <name evidence="8" type="ORF">F9958_14885</name>
</gene>
<dbReference type="RefSeq" id="WP_151871563.1">
    <property type="nucleotide sequence ID" value="NZ_CP081913.1"/>
</dbReference>
<dbReference type="InterPro" id="IPR018247">
    <property type="entry name" value="EF_Hand_1_Ca_BS"/>
</dbReference>
<feature type="region of interest" description="Disordered" evidence="5">
    <location>
        <begin position="49"/>
        <end position="73"/>
    </location>
</feature>
<evidence type="ECO:0000256" key="3">
    <source>
        <dbReference type="ARBA" id="ARBA00022729"/>
    </source>
</evidence>
<sequence length="824" mass="91935">MKKIIILYFFGALLLSGCTRDEFDTVRVEEGIAACVSLRMLMPDMTGAVSAGGSTGNTRGALGSGSDTRTVPSDVENRLDNLRVLVFNGSGELVTNRKYTAQPDGPPLSSLQIDTWSGSNHTFCFVANGKDELDNQLAAVTSYDALRGLIVTAAGLDFGQNSTDPLVMTAIKEQVNVQPGSNTITIPVQLQYLAAKLTLTVTDNTPLGQEVTIIGWDVQDVPVRSYLFANDTDANPNPDTTADDKDEYWLTSTVDYPFETEDKQAKTVSQTLYLFENRRGGRVDRALPNAADPSVNIYEHMGKDDADSRGKAWFKPKRATAIVITAMHKTDIEVKQIKAYIYLGEDAHSDYNIRRGHHYEFNITVNGVNDIKIDTNVDSTVGDFLVDYGDNLRMDAHPDFRPMRMHAAGGTGTVEILDSEGRSYDNPSFSATWLKISPLNLMYHQVKQPASPANDWQQDSDPESKLVRPKYIPHKSDRAKLTQQGISGWNAIPVGKEDDDMMSLTDATYRMCYKITDLPFGNTSTVTSQTLYVYADEHVVRDGFRSATVRFSFYKDGGDPNQPEVRNFTISQDGYLSFYTDDDSQYAGLYILNQDGTPSDVKQRMVLERYPEYRMTMNPGIDPSVQNINSMQWGFAYFKVYVSNNLDKFRNGRYVTTESVYKDLTRVDNEPDNFGVAPNSYRSMFGNGLDGSLAAIPAYTGRTSGAPYYLPDPTARIYHPIYKTSAARYCHEKNRDLNGNGILEPSEIHWYMPSQKELLLMAISLPQSEYQFAGYNALMSSTELGERNMSHVTVGMKDSYPFAYSNSQPKGSQTFAVRCCRVLR</sequence>
<dbReference type="Proteomes" id="UP000467334">
    <property type="component" value="Unassembled WGS sequence"/>
</dbReference>
<comment type="subcellular location">
    <subcellularLocation>
        <location evidence="1">Fimbrium</location>
    </subcellularLocation>
</comment>
<keyword evidence="3" id="KW-0732">Signal</keyword>
<evidence type="ECO:0000313" key="8">
    <source>
        <dbReference type="EMBL" id="KAB5311004.1"/>
    </source>
</evidence>
<accession>A0A7J5L9L0</accession>
<dbReference type="AlphaFoldDB" id="A0A7J5L9L0"/>
<dbReference type="Pfam" id="PF16249">
    <property type="entry name" value="DUF4906"/>
    <property type="match status" value="1"/>
</dbReference>
<evidence type="ECO:0000256" key="2">
    <source>
        <dbReference type="ARBA" id="ARBA00006011"/>
    </source>
</evidence>
<evidence type="ECO:0000259" key="7">
    <source>
        <dbReference type="Pfam" id="PF16249"/>
    </source>
</evidence>
<protein>
    <submittedName>
        <fullName evidence="8">DUF4906 domain-containing protein</fullName>
    </submittedName>
</protein>
<dbReference type="GO" id="GO:0009289">
    <property type="term" value="C:pilus"/>
    <property type="evidence" value="ECO:0007669"/>
    <property type="project" value="UniProtKB-SubCell"/>
</dbReference>
<proteinExistence type="inferred from homology"/>
<organism evidence="8 9">
    <name type="scientific">Bacteroides stercoris</name>
    <dbReference type="NCBI Taxonomy" id="46506"/>
    <lineage>
        <taxon>Bacteria</taxon>
        <taxon>Pseudomonadati</taxon>
        <taxon>Bacteroidota</taxon>
        <taxon>Bacteroidia</taxon>
        <taxon>Bacteroidales</taxon>
        <taxon>Bacteroidaceae</taxon>
        <taxon>Bacteroides</taxon>
    </lineage>
</organism>
<dbReference type="Pfam" id="PF06321">
    <property type="entry name" value="P_gingi_FimA"/>
    <property type="match status" value="1"/>
</dbReference>
<dbReference type="PROSITE" id="PS51257">
    <property type="entry name" value="PROKAR_LIPOPROTEIN"/>
    <property type="match status" value="1"/>
</dbReference>
<keyword evidence="4" id="KW-0281">Fimbrium</keyword>
<evidence type="ECO:0000259" key="6">
    <source>
        <dbReference type="Pfam" id="PF06321"/>
    </source>
</evidence>
<evidence type="ECO:0000256" key="1">
    <source>
        <dbReference type="ARBA" id="ARBA00004561"/>
    </source>
</evidence>
<comment type="caution">
    <text evidence="8">The sequence shown here is derived from an EMBL/GenBank/DDBJ whole genome shotgun (WGS) entry which is preliminary data.</text>
</comment>
<feature type="domain" description="DUF4906" evidence="7">
    <location>
        <begin position="269"/>
        <end position="363"/>
    </location>
</feature>
<name>A0A7J5L9L0_BACSE</name>
<dbReference type="PROSITE" id="PS00018">
    <property type="entry name" value="EF_HAND_1"/>
    <property type="match status" value="1"/>
</dbReference>
<evidence type="ECO:0000256" key="4">
    <source>
        <dbReference type="ARBA" id="ARBA00023263"/>
    </source>
</evidence>
<evidence type="ECO:0000256" key="5">
    <source>
        <dbReference type="SAM" id="MobiDB-lite"/>
    </source>
</evidence>
<comment type="similarity">
    <text evidence="2">Belongs to the bacteroidetes fimbrillin superfamily. FimA/Mfa1 family.</text>
</comment>
<dbReference type="EMBL" id="WCLE01000041">
    <property type="protein sequence ID" value="KAB5311004.1"/>
    <property type="molecule type" value="Genomic_DNA"/>
</dbReference>
<evidence type="ECO:0000313" key="9">
    <source>
        <dbReference type="Proteomes" id="UP000467334"/>
    </source>
</evidence>
<dbReference type="Gene3D" id="2.60.40.2580">
    <property type="match status" value="1"/>
</dbReference>
<dbReference type="InterPro" id="IPR032594">
    <property type="entry name" value="DUF4906"/>
</dbReference>
<reference evidence="8 9" key="1">
    <citation type="journal article" date="2019" name="Nat. Med.">
        <title>A library of human gut bacterial isolates paired with longitudinal multiomics data enables mechanistic microbiome research.</title>
        <authorList>
            <person name="Poyet M."/>
            <person name="Groussin M."/>
            <person name="Gibbons S.M."/>
            <person name="Avila-Pacheco J."/>
            <person name="Jiang X."/>
            <person name="Kearney S.M."/>
            <person name="Perrotta A.R."/>
            <person name="Berdy B."/>
            <person name="Zhao S."/>
            <person name="Lieberman T.D."/>
            <person name="Swanson P.K."/>
            <person name="Smith M."/>
            <person name="Roesemann S."/>
            <person name="Alexander J.E."/>
            <person name="Rich S.A."/>
            <person name="Livny J."/>
            <person name="Vlamakis H."/>
            <person name="Clish C."/>
            <person name="Bullock K."/>
            <person name="Deik A."/>
            <person name="Scott J."/>
            <person name="Pierce K.A."/>
            <person name="Xavier R.J."/>
            <person name="Alm E.J."/>
        </authorList>
    </citation>
    <scope>NUCLEOTIDE SEQUENCE [LARGE SCALE GENOMIC DNA]</scope>
    <source>
        <strain evidence="8 9">BIOML-A6</strain>
    </source>
</reference>
<dbReference type="InterPro" id="IPR029141">
    <property type="entry name" value="FimA_N"/>
</dbReference>
<feature type="domain" description="Major fimbrial subunit protein N-terminal" evidence="6">
    <location>
        <begin position="74"/>
        <end position="184"/>
    </location>
</feature>